<dbReference type="Pfam" id="PF00149">
    <property type="entry name" value="Metallophos"/>
    <property type="match status" value="1"/>
</dbReference>
<feature type="compositionally biased region" description="Low complexity" evidence="1">
    <location>
        <begin position="149"/>
        <end position="167"/>
    </location>
</feature>
<accession>A0A2G8RNG5</accession>
<keyword evidence="2" id="KW-1133">Transmembrane helix</keyword>
<name>A0A2G8RNG5_9APHY</name>
<sequence>MPSPTPTQHRDAGTTLTDILFRKRLPDWWENFAQNPLLVIARRAFATCTSSLAASLTPQQDDPQGKSTWRPSPLRARVVCISDTHNRHAELPPLPPGDILIHAGDLTETGTEEELEAAFAWLSAQPHKHKIVVAGNHDTFLQAPPSRPSPAHSSRSSRISISKPGPSFSKVSSKASEARRTQRDALLRRHPALTYLEDTLTTLAVRGRLLCVYGSPRSLSFPGCTRSRAFQYAPYSHSWRRDLPPLIDILVTHGPPAAHLDWRPGVGCPSLLVGAWRAKPRSTSAGTSTQAAGCTFYEYACMHRAGVAWRALYTLLLVGVAAGTRLGVLWRRRAPSTPASRGTILVNAASAAGHASDGTPRPLQRPIVVDVPLPERL</sequence>
<dbReference type="Proteomes" id="UP000230002">
    <property type="component" value="Unassembled WGS sequence"/>
</dbReference>
<keyword evidence="2" id="KW-0472">Membrane</keyword>
<comment type="caution">
    <text evidence="4">The sequence shown here is derived from an EMBL/GenBank/DDBJ whole genome shotgun (WGS) entry which is preliminary data.</text>
</comment>
<dbReference type="AlphaFoldDB" id="A0A2G8RNG5"/>
<organism evidence="4 5">
    <name type="scientific">Ganoderma sinense ZZ0214-1</name>
    <dbReference type="NCBI Taxonomy" id="1077348"/>
    <lineage>
        <taxon>Eukaryota</taxon>
        <taxon>Fungi</taxon>
        <taxon>Dikarya</taxon>
        <taxon>Basidiomycota</taxon>
        <taxon>Agaricomycotina</taxon>
        <taxon>Agaricomycetes</taxon>
        <taxon>Polyporales</taxon>
        <taxon>Polyporaceae</taxon>
        <taxon>Ganoderma</taxon>
    </lineage>
</organism>
<dbReference type="InterPro" id="IPR029052">
    <property type="entry name" value="Metallo-depent_PP-like"/>
</dbReference>
<feature type="domain" description="Calcineurin-like phosphoesterase" evidence="3">
    <location>
        <begin position="77"/>
        <end position="257"/>
    </location>
</feature>
<keyword evidence="2" id="KW-0812">Transmembrane</keyword>
<evidence type="ECO:0000313" key="5">
    <source>
        <dbReference type="Proteomes" id="UP000230002"/>
    </source>
</evidence>
<evidence type="ECO:0000259" key="3">
    <source>
        <dbReference type="Pfam" id="PF00149"/>
    </source>
</evidence>
<dbReference type="EMBL" id="AYKW01000068">
    <property type="protein sequence ID" value="PIL23040.1"/>
    <property type="molecule type" value="Genomic_DNA"/>
</dbReference>
<dbReference type="OrthoDB" id="630188at2759"/>
<dbReference type="Gene3D" id="3.60.21.10">
    <property type="match status" value="1"/>
</dbReference>
<gene>
    <name evidence="4" type="ORF">GSI_14347</name>
</gene>
<keyword evidence="5" id="KW-1185">Reference proteome</keyword>
<dbReference type="InterPro" id="IPR004843">
    <property type="entry name" value="Calcineurin-like_PHP"/>
</dbReference>
<evidence type="ECO:0000256" key="1">
    <source>
        <dbReference type="SAM" id="MobiDB-lite"/>
    </source>
</evidence>
<dbReference type="GO" id="GO:0016787">
    <property type="term" value="F:hydrolase activity"/>
    <property type="evidence" value="ECO:0007669"/>
    <property type="project" value="InterPro"/>
</dbReference>
<evidence type="ECO:0000256" key="2">
    <source>
        <dbReference type="SAM" id="Phobius"/>
    </source>
</evidence>
<evidence type="ECO:0000313" key="4">
    <source>
        <dbReference type="EMBL" id="PIL23040.1"/>
    </source>
</evidence>
<dbReference type="PANTHER" id="PTHR12905:SF18">
    <property type="entry name" value="ESTER HYDROLASE, PUTATIVE (AFU_ORTHOLOGUE AFUA_4G03130)-RELATED"/>
    <property type="match status" value="1"/>
</dbReference>
<proteinExistence type="predicted"/>
<dbReference type="SUPFAM" id="SSF56300">
    <property type="entry name" value="Metallo-dependent phosphatases"/>
    <property type="match status" value="1"/>
</dbReference>
<reference evidence="4 5" key="1">
    <citation type="journal article" date="2015" name="Sci. Rep.">
        <title>Chromosome-level genome map provides insights into diverse defense mechanisms in the medicinal fungus Ganoderma sinense.</title>
        <authorList>
            <person name="Zhu Y."/>
            <person name="Xu J."/>
            <person name="Sun C."/>
            <person name="Zhou S."/>
            <person name="Xu H."/>
            <person name="Nelson D.R."/>
            <person name="Qian J."/>
            <person name="Song J."/>
            <person name="Luo H."/>
            <person name="Xiang L."/>
            <person name="Li Y."/>
            <person name="Xu Z."/>
            <person name="Ji A."/>
            <person name="Wang L."/>
            <person name="Lu S."/>
            <person name="Hayward A."/>
            <person name="Sun W."/>
            <person name="Li X."/>
            <person name="Schwartz D.C."/>
            <person name="Wang Y."/>
            <person name="Chen S."/>
        </authorList>
    </citation>
    <scope>NUCLEOTIDE SEQUENCE [LARGE SCALE GENOMIC DNA]</scope>
    <source>
        <strain evidence="4 5">ZZ0214-1</strain>
    </source>
</reference>
<dbReference type="InterPro" id="IPR051693">
    <property type="entry name" value="UPF0046_metallophosphoest"/>
</dbReference>
<dbReference type="PANTHER" id="PTHR12905">
    <property type="entry name" value="METALLOPHOSPHOESTERASE"/>
    <property type="match status" value="1"/>
</dbReference>
<feature type="transmembrane region" description="Helical" evidence="2">
    <location>
        <begin position="307"/>
        <end position="328"/>
    </location>
</feature>
<protein>
    <recommendedName>
        <fullName evidence="3">Calcineurin-like phosphoesterase domain-containing protein</fullName>
    </recommendedName>
</protein>
<feature type="region of interest" description="Disordered" evidence="1">
    <location>
        <begin position="141"/>
        <end position="181"/>
    </location>
</feature>